<feature type="transmembrane region" description="Helical" evidence="1">
    <location>
        <begin position="190"/>
        <end position="209"/>
    </location>
</feature>
<keyword evidence="4" id="KW-1185">Reference proteome</keyword>
<feature type="transmembrane region" description="Helical" evidence="1">
    <location>
        <begin position="99"/>
        <end position="120"/>
    </location>
</feature>
<proteinExistence type="predicted"/>
<dbReference type="InParanoid" id="A0A074YHZ2"/>
<evidence type="ECO:0000313" key="4">
    <source>
        <dbReference type="Proteomes" id="UP000030641"/>
    </source>
</evidence>
<dbReference type="PANTHER" id="PTHR23028:SF134">
    <property type="entry name" value="PUTATIVE (AFU_ORTHOLOGUE AFUA_4G08520)-RELATED"/>
    <property type="match status" value="1"/>
</dbReference>
<dbReference type="RefSeq" id="XP_013342251.1">
    <property type="nucleotide sequence ID" value="XM_013486797.1"/>
</dbReference>
<dbReference type="Proteomes" id="UP000030641">
    <property type="component" value="Unassembled WGS sequence"/>
</dbReference>
<keyword evidence="1" id="KW-0472">Membrane</keyword>
<sequence>MAEGSTFDEKGMPEMSHLLEDFTDEAKTRSVGAESSSPSPTFHANLSGLQRPQWSSLLSFSKRFLFFLLPTFIQYRLYPELAKVERLHPSGYLDGMRGLAALFVFFYHLSYSSHDVLTAYGGTGKPDEHHEFLKLPFIRFFYTGPAMVSIFYVVSGYALSYKPVKLMRNKSWKDLLHTLSSATFRRAIRLYLPCFVSTLMIVLLVRLGAYDATRSIAYDEKRLTQVREFHLVRYKSLWQQLTDWAHMMWIFVHPWSFGTKDTDIDIDKHLWTIPMEFRSSLVLYLTQLGLARLKPIVRALSLVALIVWCHEKDRWEMFLFYSGFLLAELDIRRQALAATNRVLPVADSSPLKASRHQQLWTALYISVFLVGVYLGGQPQNHVEHAPGWATLHSWIPSYASHKQRYWVGWAALLLVWSTSNSPLLRRLFTNGPVQYLGKISFSLYLMHGPITHTIGYASMDYFWRTIGEDTYATKEVGFVAAAIVDIASTIWAADIFMRIVDTPTVQFAKWIEKKCIVPLE</sequence>
<dbReference type="Pfam" id="PF01757">
    <property type="entry name" value="Acyl_transf_3"/>
    <property type="match status" value="1"/>
</dbReference>
<dbReference type="AlphaFoldDB" id="A0A074YHZ2"/>
<evidence type="ECO:0000259" key="2">
    <source>
        <dbReference type="Pfam" id="PF01757"/>
    </source>
</evidence>
<dbReference type="HOGENOM" id="CLU_005679_13_5_1"/>
<dbReference type="STRING" id="1043005.A0A074YHZ2"/>
<dbReference type="EMBL" id="KL584764">
    <property type="protein sequence ID" value="KEQ93697.1"/>
    <property type="molecule type" value="Genomic_DNA"/>
</dbReference>
<dbReference type="GO" id="GO:0016747">
    <property type="term" value="F:acyltransferase activity, transferring groups other than amino-acyl groups"/>
    <property type="evidence" value="ECO:0007669"/>
    <property type="project" value="InterPro"/>
</dbReference>
<dbReference type="PANTHER" id="PTHR23028">
    <property type="entry name" value="ACETYLTRANSFERASE"/>
    <property type="match status" value="1"/>
</dbReference>
<gene>
    <name evidence="3" type="ORF">AUEXF2481DRAFT_30786</name>
</gene>
<evidence type="ECO:0000256" key="1">
    <source>
        <dbReference type="SAM" id="Phobius"/>
    </source>
</evidence>
<feature type="domain" description="Acyltransferase 3" evidence="2">
    <location>
        <begin position="92"/>
        <end position="476"/>
    </location>
</feature>
<protein>
    <recommendedName>
        <fullName evidence="2">Acyltransferase 3 domain-containing protein</fullName>
    </recommendedName>
</protein>
<dbReference type="InterPro" id="IPR050879">
    <property type="entry name" value="Acyltransferase_3"/>
</dbReference>
<dbReference type="OMA" id="GAYEWTR"/>
<dbReference type="OrthoDB" id="5819582at2759"/>
<organism evidence="3 4">
    <name type="scientific">Aureobasidium subglaciale (strain EXF-2481)</name>
    <name type="common">Aureobasidium pullulans var. subglaciale</name>
    <dbReference type="NCBI Taxonomy" id="1043005"/>
    <lineage>
        <taxon>Eukaryota</taxon>
        <taxon>Fungi</taxon>
        <taxon>Dikarya</taxon>
        <taxon>Ascomycota</taxon>
        <taxon>Pezizomycotina</taxon>
        <taxon>Dothideomycetes</taxon>
        <taxon>Dothideomycetidae</taxon>
        <taxon>Dothideales</taxon>
        <taxon>Saccotheciaceae</taxon>
        <taxon>Aureobasidium</taxon>
    </lineage>
</organism>
<evidence type="ECO:0000313" key="3">
    <source>
        <dbReference type="EMBL" id="KEQ93697.1"/>
    </source>
</evidence>
<accession>A0A074YHZ2</accession>
<dbReference type="GeneID" id="25364264"/>
<keyword evidence="1" id="KW-1133">Transmembrane helix</keyword>
<name>A0A074YHZ2_AURSE</name>
<feature type="transmembrane region" description="Helical" evidence="1">
    <location>
        <begin position="140"/>
        <end position="160"/>
    </location>
</feature>
<reference evidence="3 4" key="1">
    <citation type="journal article" date="2014" name="BMC Genomics">
        <title>Genome sequencing of four Aureobasidium pullulans varieties: biotechnological potential, stress tolerance, and description of new species.</title>
        <authorList>
            <person name="Gostin Ar C."/>
            <person name="Ohm R.A."/>
            <person name="Kogej T."/>
            <person name="Sonjak S."/>
            <person name="Turk M."/>
            <person name="Zajc J."/>
            <person name="Zalar P."/>
            <person name="Grube M."/>
            <person name="Sun H."/>
            <person name="Han J."/>
            <person name="Sharma A."/>
            <person name="Chiniquy J."/>
            <person name="Ngan C.Y."/>
            <person name="Lipzen A."/>
            <person name="Barry K."/>
            <person name="Grigoriev I.V."/>
            <person name="Gunde-Cimerman N."/>
        </authorList>
    </citation>
    <scope>NUCLEOTIDE SEQUENCE [LARGE SCALE GENOMIC DNA]</scope>
    <source>
        <strain evidence="3 4">EXF-2481</strain>
    </source>
</reference>
<keyword evidence="1" id="KW-0812">Transmembrane</keyword>
<dbReference type="InterPro" id="IPR002656">
    <property type="entry name" value="Acyl_transf_3_dom"/>
</dbReference>